<evidence type="ECO:0000259" key="15">
    <source>
        <dbReference type="PROSITE" id="PS51671"/>
    </source>
</evidence>
<evidence type="ECO:0000256" key="4">
    <source>
        <dbReference type="ARBA" id="ARBA00013001"/>
    </source>
</evidence>
<dbReference type="EC" id="1.1.1.399" evidence="4"/>
<dbReference type="Gene3D" id="3.30.70.260">
    <property type="match status" value="1"/>
</dbReference>
<evidence type="ECO:0000256" key="2">
    <source>
        <dbReference type="ARBA" id="ARBA00005216"/>
    </source>
</evidence>
<dbReference type="CDD" id="cd04901">
    <property type="entry name" value="ACT_3PGDH"/>
    <property type="match status" value="1"/>
</dbReference>
<evidence type="ECO:0000256" key="1">
    <source>
        <dbReference type="ARBA" id="ARBA00003800"/>
    </source>
</evidence>
<dbReference type="OrthoDB" id="9805416at2"/>
<dbReference type="GO" id="GO:0004617">
    <property type="term" value="F:phosphoglycerate dehydrogenase activity"/>
    <property type="evidence" value="ECO:0007669"/>
    <property type="project" value="UniProtKB-EC"/>
</dbReference>
<evidence type="ECO:0000313" key="16">
    <source>
        <dbReference type="EMBL" id="TGN08152.1"/>
    </source>
</evidence>
<evidence type="ECO:0000256" key="10">
    <source>
        <dbReference type="ARBA" id="ARBA00023299"/>
    </source>
</evidence>
<gene>
    <name evidence="16" type="ORF">EHS11_14575</name>
</gene>
<evidence type="ECO:0000256" key="6">
    <source>
        <dbReference type="ARBA" id="ARBA00021582"/>
    </source>
</evidence>
<evidence type="ECO:0000256" key="9">
    <source>
        <dbReference type="ARBA" id="ARBA00023027"/>
    </source>
</evidence>
<dbReference type="FunFam" id="3.40.50.720:FF:000041">
    <property type="entry name" value="D-3-phosphoglycerate dehydrogenase"/>
    <property type="match status" value="1"/>
</dbReference>
<dbReference type="Gene3D" id="3.40.50.720">
    <property type="entry name" value="NAD(P)-binding Rossmann-like Domain"/>
    <property type="match status" value="2"/>
</dbReference>
<evidence type="ECO:0000256" key="7">
    <source>
        <dbReference type="ARBA" id="ARBA00022605"/>
    </source>
</evidence>
<dbReference type="Pfam" id="PF22629">
    <property type="entry name" value="ACT_AHAS_ss"/>
    <property type="match status" value="1"/>
</dbReference>
<dbReference type="InterPro" id="IPR036291">
    <property type="entry name" value="NAD(P)-bd_dom_sf"/>
</dbReference>
<dbReference type="PANTHER" id="PTHR42789:SF1">
    <property type="entry name" value="D-ISOMER SPECIFIC 2-HYDROXYACID DEHYDROGENASE FAMILY PROTEIN (AFU_ORTHOLOGUE AFUA_6G10090)"/>
    <property type="match status" value="1"/>
</dbReference>
<keyword evidence="7" id="KW-0028">Amino-acid biosynthesis</keyword>
<comment type="catalytic activity">
    <reaction evidence="12">
        <text>(R)-2-hydroxyglutarate + NAD(+) = 2-oxoglutarate + NADH + H(+)</text>
        <dbReference type="Rhea" id="RHEA:49612"/>
        <dbReference type="ChEBI" id="CHEBI:15378"/>
        <dbReference type="ChEBI" id="CHEBI:15801"/>
        <dbReference type="ChEBI" id="CHEBI:16810"/>
        <dbReference type="ChEBI" id="CHEBI:57540"/>
        <dbReference type="ChEBI" id="CHEBI:57945"/>
        <dbReference type="EC" id="1.1.1.399"/>
    </reaction>
</comment>
<dbReference type="SUPFAM" id="SSF52283">
    <property type="entry name" value="Formate/glycerate dehydrogenase catalytic domain-like"/>
    <property type="match status" value="1"/>
</dbReference>
<dbReference type="AlphaFoldDB" id="A0A4R9LKT5"/>
<dbReference type="InterPro" id="IPR029753">
    <property type="entry name" value="D-isomer_DH_CS"/>
</dbReference>
<evidence type="ECO:0000256" key="8">
    <source>
        <dbReference type="ARBA" id="ARBA00023002"/>
    </source>
</evidence>
<dbReference type="PANTHER" id="PTHR42789">
    <property type="entry name" value="D-ISOMER SPECIFIC 2-HYDROXYACID DEHYDROGENASE FAMILY PROTEIN (AFU_ORTHOLOGUE AFUA_6G10090)"/>
    <property type="match status" value="1"/>
</dbReference>
<dbReference type="InterPro" id="IPR006139">
    <property type="entry name" value="D-isomer_2_OHA_DH_cat_dom"/>
</dbReference>
<dbReference type="PROSITE" id="PS51671">
    <property type="entry name" value="ACT"/>
    <property type="match status" value="1"/>
</dbReference>
<dbReference type="EMBL" id="RQHV01000061">
    <property type="protein sequence ID" value="TGN08152.1"/>
    <property type="molecule type" value="Genomic_DNA"/>
</dbReference>
<evidence type="ECO:0000313" key="17">
    <source>
        <dbReference type="Proteomes" id="UP000298264"/>
    </source>
</evidence>
<keyword evidence="8 14" id="KW-0560">Oxidoreductase</keyword>
<evidence type="ECO:0000256" key="11">
    <source>
        <dbReference type="ARBA" id="ARBA00030455"/>
    </source>
</evidence>
<evidence type="ECO:0000256" key="13">
    <source>
        <dbReference type="ARBA" id="ARBA00048731"/>
    </source>
</evidence>
<comment type="function">
    <text evidence="1">Catalyzes the reversible oxidation of 3-phospho-D-glycerate to 3-phosphonooxypyruvate, the first step of the phosphorylated L-serine biosynthesis pathway. Also catalyzes the reversible oxidation of 2-hydroxyglutarate to 2-oxoglutarate.</text>
</comment>
<proteinExistence type="inferred from homology"/>
<comment type="pathway">
    <text evidence="2">Amino-acid biosynthesis; L-serine biosynthesis; L-serine from 3-phospho-D-glycerate: step 1/3.</text>
</comment>
<dbReference type="SUPFAM" id="SSF55021">
    <property type="entry name" value="ACT-like"/>
    <property type="match status" value="1"/>
</dbReference>
<dbReference type="RefSeq" id="WP_135765111.1">
    <property type="nucleotide sequence ID" value="NZ_RQHV01000061.1"/>
</dbReference>
<dbReference type="PROSITE" id="PS00670">
    <property type="entry name" value="D_2_HYDROXYACID_DH_2"/>
    <property type="match status" value="1"/>
</dbReference>
<comment type="catalytic activity">
    <reaction evidence="13">
        <text>(2R)-3-phosphoglycerate + NAD(+) = 3-phosphooxypyruvate + NADH + H(+)</text>
        <dbReference type="Rhea" id="RHEA:12641"/>
        <dbReference type="ChEBI" id="CHEBI:15378"/>
        <dbReference type="ChEBI" id="CHEBI:18110"/>
        <dbReference type="ChEBI" id="CHEBI:57540"/>
        <dbReference type="ChEBI" id="CHEBI:57945"/>
        <dbReference type="ChEBI" id="CHEBI:58272"/>
        <dbReference type="EC" id="1.1.1.95"/>
    </reaction>
</comment>
<feature type="domain" description="ACT" evidence="15">
    <location>
        <begin position="338"/>
        <end position="408"/>
    </location>
</feature>
<dbReference type="InterPro" id="IPR050857">
    <property type="entry name" value="D-2-hydroxyacid_DH"/>
</dbReference>
<dbReference type="NCBIfam" id="NF008759">
    <property type="entry name" value="PRK11790.1"/>
    <property type="match status" value="1"/>
</dbReference>
<dbReference type="Pfam" id="PF00389">
    <property type="entry name" value="2-Hacid_dh"/>
    <property type="match status" value="1"/>
</dbReference>
<dbReference type="InterPro" id="IPR054480">
    <property type="entry name" value="AHAS_small-like_ACT"/>
</dbReference>
<comment type="similarity">
    <text evidence="3 14">Belongs to the D-isomer specific 2-hydroxyacid dehydrogenase family.</text>
</comment>
<protein>
    <recommendedName>
        <fullName evidence="6">D-3-phosphoglycerate dehydrogenase</fullName>
        <ecNumber evidence="4">1.1.1.399</ecNumber>
        <ecNumber evidence="5">1.1.1.95</ecNumber>
    </recommendedName>
    <alternativeName>
        <fullName evidence="11">2-oxoglutarate reductase</fullName>
    </alternativeName>
</protein>
<dbReference type="CDD" id="cd12176">
    <property type="entry name" value="PGDH_3"/>
    <property type="match status" value="1"/>
</dbReference>
<evidence type="ECO:0000256" key="12">
    <source>
        <dbReference type="ARBA" id="ARBA00048126"/>
    </source>
</evidence>
<name>A0A4R9LKT5_9LEPT</name>
<dbReference type="EC" id="1.1.1.95" evidence="5"/>
<dbReference type="SUPFAM" id="SSF51735">
    <property type="entry name" value="NAD(P)-binding Rossmann-fold domains"/>
    <property type="match status" value="1"/>
</dbReference>
<dbReference type="Proteomes" id="UP000298264">
    <property type="component" value="Unassembled WGS sequence"/>
</dbReference>
<dbReference type="InterPro" id="IPR002912">
    <property type="entry name" value="ACT_dom"/>
</dbReference>
<evidence type="ECO:0000256" key="3">
    <source>
        <dbReference type="ARBA" id="ARBA00005854"/>
    </source>
</evidence>
<dbReference type="PROSITE" id="PS00065">
    <property type="entry name" value="D_2_HYDROXYACID_DH_1"/>
    <property type="match status" value="1"/>
</dbReference>
<evidence type="ECO:0000256" key="5">
    <source>
        <dbReference type="ARBA" id="ARBA00013143"/>
    </source>
</evidence>
<dbReference type="Pfam" id="PF02826">
    <property type="entry name" value="2-Hacid_dh_C"/>
    <property type="match status" value="1"/>
</dbReference>
<dbReference type="GO" id="GO:0006564">
    <property type="term" value="P:L-serine biosynthetic process"/>
    <property type="evidence" value="ECO:0007669"/>
    <property type="project" value="UniProtKB-KW"/>
</dbReference>
<keyword evidence="10" id="KW-0718">Serine biosynthesis</keyword>
<keyword evidence="17" id="KW-1185">Reference proteome</keyword>
<dbReference type="InterPro" id="IPR029752">
    <property type="entry name" value="D-isomer_DH_CS1"/>
</dbReference>
<dbReference type="GO" id="GO:0051287">
    <property type="term" value="F:NAD binding"/>
    <property type="evidence" value="ECO:0007669"/>
    <property type="project" value="InterPro"/>
</dbReference>
<dbReference type="InterPro" id="IPR045865">
    <property type="entry name" value="ACT-like_dom_sf"/>
</dbReference>
<evidence type="ECO:0000256" key="14">
    <source>
        <dbReference type="RuleBase" id="RU003719"/>
    </source>
</evidence>
<comment type="caution">
    <text evidence="16">The sequence shown here is derived from an EMBL/GenBank/DDBJ whole genome shotgun (WGS) entry which is preliminary data.</text>
</comment>
<dbReference type="UniPathway" id="UPA00135">
    <property type="reaction ID" value="UER00196"/>
</dbReference>
<organism evidence="16 17">
    <name type="scientific">Leptospira ilyithenensis</name>
    <dbReference type="NCBI Taxonomy" id="2484901"/>
    <lineage>
        <taxon>Bacteria</taxon>
        <taxon>Pseudomonadati</taxon>
        <taxon>Spirochaetota</taxon>
        <taxon>Spirochaetia</taxon>
        <taxon>Leptospirales</taxon>
        <taxon>Leptospiraceae</taxon>
        <taxon>Leptospira</taxon>
    </lineage>
</organism>
<reference evidence="16" key="1">
    <citation type="journal article" date="2019" name="PLoS Negl. Trop. Dis.">
        <title>Revisiting the worldwide diversity of Leptospira species in the environment.</title>
        <authorList>
            <person name="Vincent A.T."/>
            <person name="Schiettekatte O."/>
            <person name="Bourhy P."/>
            <person name="Veyrier F.J."/>
            <person name="Picardeau M."/>
        </authorList>
    </citation>
    <scope>NUCLEOTIDE SEQUENCE [LARGE SCALE GENOMIC DNA]</scope>
    <source>
        <strain evidence="16">201400974</strain>
    </source>
</reference>
<keyword evidence="9" id="KW-0520">NAD</keyword>
<dbReference type="GO" id="GO:0047545">
    <property type="term" value="F:(S)-2-hydroxyglutarate dehydrogenase activity"/>
    <property type="evidence" value="ECO:0007669"/>
    <property type="project" value="UniProtKB-ARBA"/>
</dbReference>
<dbReference type="InterPro" id="IPR006140">
    <property type="entry name" value="D-isomer_DH_NAD-bd"/>
</dbReference>
<accession>A0A4R9LKT5</accession>
<sequence length="409" mass="45222">MISYPKGKIKVLLLENIHKDAYELFKKDGFDVTLEKDALDEADLAKRIGEIHILGIRSKTNVTPKVLANARRLLTIGCFCIGTNQVDLEGAEKIAVPVFNAPYSNTRSVAELVIAEIIMLARKATDQSRDVHLGKWNKIAKGCFEVRGKTLGIVGYGHIGSQVSVLAESMGMKVIFFDVIAKLPLGNASPVDTYEDLLQQADFITFHVPETEETENLFDKKHLEHIKPHSYLLNLSRGKVVNIEALAEGLKSGRIAGAGIDVYPEEPKSNDDPFKSPLQGLNNVILTPHVGGSTEEAQKNIGTEVAQKLLKFINNGSTTFSVNFPNIELGNLKPGFHRILNIHKNQPGFLRDINSIISEMGGNILSQHLSTSTNIGYLSMEIDRNLGDELKNKIKAHQHSIRTRILYLD</sequence>